<gene>
    <name evidence="3" type="ORF">RE6C_05957</name>
</gene>
<dbReference type="InterPro" id="IPR036465">
    <property type="entry name" value="vWFA_dom_sf"/>
</dbReference>
<dbReference type="Pfam" id="PF13519">
    <property type="entry name" value="VWA_2"/>
    <property type="match status" value="1"/>
</dbReference>
<dbReference type="AlphaFoldDB" id="M2AKK9"/>
<dbReference type="PROSITE" id="PS50234">
    <property type="entry name" value="VWFA"/>
    <property type="match status" value="1"/>
</dbReference>
<sequence>MRFSLLMLLVAAMTVSPLHQASAEQVKLDVRLVHPVMKAGEKQTNHLRIALTGFELKSAEERPPVNVCLVLDHSGSMSGQKLARAKEAAEAAIDRLSNDDIVSVVLYDSNVTVLVPATKATDRASINKKFAGSKRAAPPPCSPESARVPRKFVSSWPTNKSTESSCFRTAWPTWVPKAHKNWKGWDVRS</sequence>
<dbReference type="SUPFAM" id="SSF53300">
    <property type="entry name" value="vWA-like"/>
    <property type="match status" value="1"/>
</dbReference>
<evidence type="ECO:0000313" key="3">
    <source>
        <dbReference type="EMBL" id="EMB13237.1"/>
    </source>
</evidence>
<dbReference type="PANTHER" id="PTHR10579">
    <property type="entry name" value="CALCIUM-ACTIVATED CHLORIDE CHANNEL REGULATOR"/>
    <property type="match status" value="1"/>
</dbReference>
<feature type="signal peptide" evidence="1">
    <location>
        <begin position="1"/>
        <end position="21"/>
    </location>
</feature>
<evidence type="ECO:0000259" key="2">
    <source>
        <dbReference type="PROSITE" id="PS50234"/>
    </source>
</evidence>
<dbReference type="EMBL" id="ANMO01000269">
    <property type="protein sequence ID" value="EMB13237.1"/>
    <property type="molecule type" value="Genomic_DNA"/>
</dbReference>
<keyword evidence="1" id="KW-0732">Signal</keyword>
<dbReference type="InterPro" id="IPR002035">
    <property type="entry name" value="VWF_A"/>
</dbReference>
<reference evidence="3" key="2">
    <citation type="journal article" date="2013" name="Mar. Genomics">
        <title>Expression of sulfatases in Rhodopirellula baltica and the diversity of sulfatases in the genus Rhodopirellula.</title>
        <authorList>
            <person name="Wegner C.E."/>
            <person name="Richter-Heitmann T."/>
            <person name="Klindworth A."/>
            <person name="Klockow C."/>
            <person name="Richter M."/>
            <person name="Achstetter T."/>
            <person name="Glockner F.O."/>
            <person name="Harder J."/>
        </authorList>
    </citation>
    <scope>NUCLEOTIDE SEQUENCE [LARGE SCALE GENOMIC DNA]</scope>
    <source>
        <strain evidence="3">6C</strain>
    </source>
</reference>
<dbReference type="InterPro" id="IPR051266">
    <property type="entry name" value="CLCR"/>
</dbReference>
<name>M2AKK9_9BACT</name>
<feature type="chain" id="PRO_5004020082" evidence="1">
    <location>
        <begin position="22"/>
        <end position="189"/>
    </location>
</feature>
<keyword evidence="4" id="KW-1185">Reference proteome</keyword>
<dbReference type="Gene3D" id="3.40.50.410">
    <property type="entry name" value="von Willebrand factor, type A domain"/>
    <property type="match status" value="1"/>
</dbReference>
<evidence type="ECO:0000313" key="4">
    <source>
        <dbReference type="Proteomes" id="UP000011529"/>
    </source>
</evidence>
<comment type="caution">
    <text evidence="3">The sequence shown here is derived from an EMBL/GenBank/DDBJ whole genome shotgun (WGS) entry which is preliminary data.</text>
</comment>
<proteinExistence type="predicted"/>
<reference evidence="3" key="1">
    <citation type="submission" date="2012-11" db="EMBL/GenBank/DDBJ databases">
        <title>Permanent draft genomes of Rhodopirellula europaea strain SH398 and 6C.</title>
        <authorList>
            <person name="Richter M."/>
            <person name="Richter-Heitmann T."/>
            <person name="Frank C."/>
            <person name="Harder J."/>
            <person name="Glockner F.O."/>
        </authorList>
    </citation>
    <scope>NUCLEOTIDE SEQUENCE</scope>
    <source>
        <strain evidence="3">6C</strain>
    </source>
</reference>
<evidence type="ECO:0000256" key="1">
    <source>
        <dbReference type="SAM" id="SignalP"/>
    </source>
</evidence>
<protein>
    <submittedName>
        <fullName evidence="3">von Willebrand factor type A domain protein</fullName>
    </submittedName>
</protein>
<feature type="domain" description="VWFA" evidence="2">
    <location>
        <begin position="66"/>
        <end position="130"/>
    </location>
</feature>
<dbReference type="PANTHER" id="PTHR10579:SF43">
    <property type="entry name" value="ZINC FINGER (C3HC4-TYPE RING FINGER) FAMILY PROTEIN"/>
    <property type="match status" value="1"/>
</dbReference>
<organism evidence="3 4">
    <name type="scientific">Rhodopirellula europaea 6C</name>
    <dbReference type="NCBI Taxonomy" id="1263867"/>
    <lineage>
        <taxon>Bacteria</taxon>
        <taxon>Pseudomonadati</taxon>
        <taxon>Planctomycetota</taxon>
        <taxon>Planctomycetia</taxon>
        <taxon>Pirellulales</taxon>
        <taxon>Pirellulaceae</taxon>
        <taxon>Rhodopirellula</taxon>
    </lineage>
</organism>
<dbReference type="PATRIC" id="fig|1263867.3.peg.6383"/>
<dbReference type="RefSeq" id="WP_008662304.1">
    <property type="nucleotide sequence ID" value="NZ_ANMO01000269.1"/>
</dbReference>
<dbReference type="Proteomes" id="UP000011529">
    <property type="component" value="Unassembled WGS sequence"/>
</dbReference>
<accession>M2AKK9</accession>